<keyword evidence="11 13" id="KW-0186">Copper</keyword>
<feature type="domain" description="Plastocyanin-like" evidence="16">
    <location>
        <begin position="42"/>
        <end position="104"/>
    </location>
</feature>
<dbReference type="Gene3D" id="2.60.40.420">
    <property type="entry name" value="Cupredoxins - blue copper proteins"/>
    <property type="match status" value="3"/>
</dbReference>
<evidence type="ECO:0000259" key="15">
    <source>
        <dbReference type="Pfam" id="PF07731"/>
    </source>
</evidence>
<evidence type="ECO:0000256" key="5">
    <source>
        <dbReference type="ARBA" id="ARBA00012297"/>
    </source>
</evidence>
<evidence type="ECO:0000256" key="12">
    <source>
        <dbReference type="ARBA" id="ARBA00023185"/>
    </source>
</evidence>
<evidence type="ECO:0000256" key="7">
    <source>
        <dbReference type="ARBA" id="ARBA00022525"/>
    </source>
</evidence>
<evidence type="ECO:0000259" key="14">
    <source>
        <dbReference type="Pfam" id="PF00394"/>
    </source>
</evidence>
<sequence length="480" mass="52910">MGSMEALVSRFVGLILVLHALFFSSTVQGGVHYQNFIGHGRHGVKQPRNPWSDGPAYITQCPIRPGSSFRYKIVFSTEEGTVWWHAHNDWTRATVHGAIIVQPPLGRPYPFPTPNAETSIILGEWWRSDVKAVLEEALRTGGDPNVSDTFTINGQPGDLYPCSRKNTFRLRVRPGETRLLRVVSAAMNDELFFAVAGHSLTVVGADGGYVKPFTTDYIMITPGQTYDVLLVADRPPSLYYMAAHAFSDGLNIPFDNTTATAILQYVGAHITSPTRPRLPFYNNTGEAARFTGRLRSLANPDHPIRVPAKIDQRLLITVSVNTLPCARNQCQGPNGTRLFASLNNISFQEPHRIDVLEAYHAGLNGVFGAGFPSKPPLFFNFTASNLPASLQRPMLGTEVRVVKYNENVEIVLQGTNLLAGENHPMHLHGYSFYVVGAGFGNFDVERDPLMFNLIDPPLQNTVGVPKNGWTAIRFTANNPG</sequence>
<dbReference type="Pfam" id="PF07731">
    <property type="entry name" value="Cu-oxidase_2"/>
    <property type="match status" value="1"/>
</dbReference>
<dbReference type="CDD" id="cd13875">
    <property type="entry name" value="CuRO_2_LCC_plant"/>
    <property type="match status" value="1"/>
</dbReference>
<evidence type="ECO:0000256" key="3">
    <source>
        <dbReference type="ARBA" id="ARBA00004271"/>
    </source>
</evidence>
<dbReference type="InterPro" id="IPR034285">
    <property type="entry name" value="CuRO_2_LCC"/>
</dbReference>
<evidence type="ECO:0000256" key="8">
    <source>
        <dbReference type="ARBA" id="ARBA00022723"/>
    </source>
</evidence>
<evidence type="ECO:0000313" key="18">
    <source>
        <dbReference type="Proteomes" id="UP001180020"/>
    </source>
</evidence>
<reference evidence="17" key="1">
    <citation type="journal article" date="2023" name="Nat. Commun.">
        <title>Diploid and tetraploid genomes of Acorus and the evolution of monocots.</title>
        <authorList>
            <person name="Ma L."/>
            <person name="Liu K.W."/>
            <person name="Li Z."/>
            <person name="Hsiao Y.Y."/>
            <person name="Qi Y."/>
            <person name="Fu T."/>
            <person name="Tang G.D."/>
            <person name="Zhang D."/>
            <person name="Sun W.H."/>
            <person name="Liu D.K."/>
            <person name="Li Y."/>
            <person name="Chen G.Z."/>
            <person name="Liu X.D."/>
            <person name="Liao X.Y."/>
            <person name="Jiang Y.T."/>
            <person name="Yu X."/>
            <person name="Hao Y."/>
            <person name="Huang J."/>
            <person name="Zhao X.W."/>
            <person name="Ke S."/>
            <person name="Chen Y.Y."/>
            <person name="Wu W.L."/>
            <person name="Hsu J.L."/>
            <person name="Lin Y.F."/>
            <person name="Huang M.D."/>
            <person name="Li C.Y."/>
            <person name="Huang L."/>
            <person name="Wang Z.W."/>
            <person name="Zhao X."/>
            <person name="Zhong W.Y."/>
            <person name="Peng D.H."/>
            <person name="Ahmad S."/>
            <person name="Lan S."/>
            <person name="Zhang J.S."/>
            <person name="Tsai W.C."/>
            <person name="Van de Peer Y."/>
            <person name="Liu Z.J."/>
        </authorList>
    </citation>
    <scope>NUCLEOTIDE SEQUENCE</scope>
    <source>
        <strain evidence="17">CP</strain>
    </source>
</reference>
<comment type="catalytic activity">
    <reaction evidence="1 13">
        <text>4 hydroquinone + O2 = 4 benzosemiquinone + 2 H2O</text>
        <dbReference type="Rhea" id="RHEA:11276"/>
        <dbReference type="ChEBI" id="CHEBI:15377"/>
        <dbReference type="ChEBI" id="CHEBI:15379"/>
        <dbReference type="ChEBI" id="CHEBI:17594"/>
        <dbReference type="ChEBI" id="CHEBI:17977"/>
        <dbReference type="EC" id="1.10.3.2"/>
    </reaction>
</comment>
<dbReference type="InterPro" id="IPR045087">
    <property type="entry name" value="Cu-oxidase_fam"/>
</dbReference>
<feature type="chain" id="PRO_5043107492" description="Laccase" evidence="13">
    <location>
        <begin position="30"/>
        <end position="480"/>
    </location>
</feature>
<keyword evidence="7 13" id="KW-0964">Secreted</keyword>
<keyword evidence="10 13" id="KW-0560">Oxidoreductase</keyword>
<name>A0AAV9CPV3_ACOCL</name>
<dbReference type="NCBIfam" id="TIGR03389">
    <property type="entry name" value="laccase"/>
    <property type="match status" value="1"/>
</dbReference>
<evidence type="ECO:0000256" key="2">
    <source>
        <dbReference type="ARBA" id="ARBA00002075"/>
    </source>
</evidence>
<evidence type="ECO:0000256" key="1">
    <source>
        <dbReference type="ARBA" id="ARBA00000349"/>
    </source>
</evidence>
<keyword evidence="8 13" id="KW-0479">Metal-binding</keyword>
<feature type="domain" description="Plastocyanin-like" evidence="15">
    <location>
        <begin position="371"/>
        <end position="480"/>
    </location>
</feature>
<organism evidence="17 18">
    <name type="scientific">Acorus calamus</name>
    <name type="common">Sweet flag</name>
    <dbReference type="NCBI Taxonomy" id="4465"/>
    <lineage>
        <taxon>Eukaryota</taxon>
        <taxon>Viridiplantae</taxon>
        <taxon>Streptophyta</taxon>
        <taxon>Embryophyta</taxon>
        <taxon>Tracheophyta</taxon>
        <taxon>Spermatophyta</taxon>
        <taxon>Magnoliopsida</taxon>
        <taxon>Liliopsida</taxon>
        <taxon>Acoraceae</taxon>
        <taxon>Acorus</taxon>
    </lineage>
</organism>
<accession>A0AAV9CPV3</accession>
<feature type="domain" description="Plastocyanin-like" evidence="14">
    <location>
        <begin position="117"/>
        <end position="268"/>
    </location>
</feature>
<dbReference type="PANTHER" id="PTHR11709:SF262">
    <property type="entry name" value="LACCASE-14"/>
    <property type="match status" value="1"/>
</dbReference>
<keyword evidence="9 13" id="KW-0677">Repeat</keyword>
<comment type="cofactor">
    <cofactor evidence="13">
        <name>Cu cation</name>
        <dbReference type="ChEBI" id="CHEBI:23378"/>
    </cofactor>
    <text evidence="13">Binds 4 Cu cations per monomer.</text>
</comment>
<dbReference type="GO" id="GO:0052716">
    <property type="term" value="F:hydroquinone:oxygen oxidoreductase activity"/>
    <property type="evidence" value="ECO:0007669"/>
    <property type="project" value="UniProtKB-EC"/>
</dbReference>
<dbReference type="InterPro" id="IPR001117">
    <property type="entry name" value="Cu-oxidase_2nd"/>
</dbReference>
<keyword evidence="6 13" id="KW-0052">Apoplast</keyword>
<feature type="signal peptide" evidence="13">
    <location>
        <begin position="1"/>
        <end position="29"/>
    </location>
</feature>
<dbReference type="EMBL" id="JAUJYO010000018">
    <property type="protein sequence ID" value="KAK1290732.1"/>
    <property type="molecule type" value="Genomic_DNA"/>
</dbReference>
<proteinExistence type="inferred from homology"/>
<evidence type="ECO:0000256" key="13">
    <source>
        <dbReference type="RuleBase" id="RU361119"/>
    </source>
</evidence>
<evidence type="ECO:0000259" key="16">
    <source>
        <dbReference type="Pfam" id="PF07732"/>
    </source>
</evidence>
<gene>
    <name evidence="17" type="primary">TT10</name>
    <name evidence="17" type="ORF">QJS10_CPB18g01308</name>
</gene>
<dbReference type="Proteomes" id="UP001180020">
    <property type="component" value="Unassembled WGS sequence"/>
</dbReference>
<evidence type="ECO:0000256" key="4">
    <source>
        <dbReference type="ARBA" id="ARBA00010609"/>
    </source>
</evidence>
<protein>
    <recommendedName>
        <fullName evidence="5 13">Laccase</fullName>
        <ecNumber evidence="5 13">1.10.3.2</ecNumber>
    </recommendedName>
    <alternativeName>
        <fullName evidence="13">Benzenediol:oxygen oxidoreductase</fullName>
    </alternativeName>
    <alternativeName>
        <fullName evidence="13">Diphenol oxidase</fullName>
    </alternativeName>
    <alternativeName>
        <fullName evidence="13">Urishiol oxidase</fullName>
    </alternativeName>
</protein>
<dbReference type="GO" id="GO:0046274">
    <property type="term" value="P:lignin catabolic process"/>
    <property type="evidence" value="ECO:0007669"/>
    <property type="project" value="UniProtKB-KW"/>
</dbReference>
<reference evidence="17" key="2">
    <citation type="submission" date="2023-06" db="EMBL/GenBank/DDBJ databases">
        <authorList>
            <person name="Ma L."/>
            <person name="Liu K.-W."/>
            <person name="Li Z."/>
            <person name="Hsiao Y.-Y."/>
            <person name="Qi Y."/>
            <person name="Fu T."/>
            <person name="Tang G."/>
            <person name="Zhang D."/>
            <person name="Sun W.-H."/>
            <person name="Liu D.-K."/>
            <person name="Li Y."/>
            <person name="Chen G.-Z."/>
            <person name="Liu X.-D."/>
            <person name="Liao X.-Y."/>
            <person name="Jiang Y.-T."/>
            <person name="Yu X."/>
            <person name="Hao Y."/>
            <person name="Huang J."/>
            <person name="Zhao X.-W."/>
            <person name="Ke S."/>
            <person name="Chen Y.-Y."/>
            <person name="Wu W.-L."/>
            <person name="Hsu J.-L."/>
            <person name="Lin Y.-F."/>
            <person name="Huang M.-D."/>
            <person name="Li C.-Y."/>
            <person name="Huang L."/>
            <person name="Wang Z.-W."/>
            <person name="Zhao X."/>
            <person name="Zhong W.-Y."/>
            <person name="Peng D.-H."/>
            <person name="Ahmad S."/>
            <person name="Lan S."/>
            <person name="Zhang J.-S."/>
            <person name="Tsai W.-C."/>
            <person name="Van De Peer Y."/>
            <person name="Liu Z.-J."/>
        </authorList>
    </citation>
    <scope>NUCLEOTIDE SEQUENCE</scope>
    <source>
        <strain evidence="17">CP</strain>
        <tissue evidence="17">Leaves</tissue>
    </source>
</reference>
<evidence type="ECO:0000256" key="10">
    <source>
        <dbReference type="ARBA" id="ARBA00023002"/>
    </source>
</evidence>
<dbReference type="Pfam" id="PF00394">
    <property type="entry name" value="Cu-oxidase"/>
    <property type="match status" value="1"/>
</dbReference>
<dbReference type="GO" id="GO:0005507">
    <property type="term" value="F:copper ion binding"/>
    <property type="evidence" value="ECO:0007669"/>
    <property type="project" value="InterPro"/>
</dbReference>
<evidence type="ECO:0000313" key="17">
    <source>
        <dbReference type="EMBL" id="KAK1290732.1"/>
    </source>
</evidence>
<dbReference type="SUPFAM" id="SSF49503">
    <property type="entry name" value="Cupredoxins"/>
    <property type="match status" value="3"/>
</dbReference>
<dbReference type="InterPro" id="IPR008972">
    <property type="entry name" value="Cupredoxin"/>
</dbReference>
<dbReference type="InterPro" id="IPR017761">
    <property type="entry name" value="Laccase"/>
</dbReference>
<keyword evidence="18" id="KW-1185">Reference proteome</keyword>
<dbReference type="GO" id="GO:0048046">
    <property type="term" value="C:apoplast"/>
    <property type="evidence" value="ECO:0007669"/>
    <property type="project" value="UniProtKB-SubCell"/>
</dbReference>
<dbReference type="InterPro" id="IPR011706">
    <property type="entry name" value="Cu-oxidase_C"/>
</dbReference>
<comment type="subcellular location">
    <subcellularLocation>
        <location evidence="3 13">Secreted</location>
        <location evidence="3 13">Extracellular space</location>
        <location evidence="3 13">Apoplast</location>
    </subcellularLocation>
</comment>
<keyword evidence="13" id="KW-0732">Signal</keyword>
<dbReference type="Pfam" id="PF07732">
    <property type="entry name" value="Cu-oxidase_3"/>
    <property type="match status" value="1"/>
</dbReference>
<comment type="function">
    <text evidence="2 13">Lignin degradation and detoxification of lignin-derived products.</text>
</comment>
<evidence type="ECO:0000256" key="9">
    <source>
        <dbReference type="ARBA" id="ARBA00022737"/>
    </source>
</evidence>
<evidence type="ECO:0000256" key="11">
    <source>
        <dbReference type="ARBA" id="ARBA00023008"/>
    </source>
</evidence>
<dbReference type="PANTHER" id="PTHR11709">
    <property type="entry name" value="MULTI-COPPER OXIDASE"/>
    <property type="match status" value="1"/>
</dbReference>
<dbReference type="FunFam" id="2.60.40.420:FF:000049">
    <property type="entry name" value="Laccase"/>
    <property type="match status" value="1"/>
</dbReference>
<comment type="similarity">
    <text evidence="4 13">Belongs to the multicopper oxidase family.</text>
</comment>
<keyword evidence="12 13" id="KW-0439">Lignin degradation</keyword>
<dbReference type="InterPro" id="IPR011707">
    <property type="entry name" value="Cu-oxidase-like_N"/>
</dbReference>
<dbReference type="AlphaFoldDB" id="A0AAV9CPV3"/>
<comment type="caution">
    <text evidence="17">The sequence shown here is derived from an EMBL/GenBank/DDBJ whole genome shotgun (WGS) entry which is preliminary data.</text>
</comment>
<evidence type="ECO:0000256" key="6">
    <source>
        <dbReference type="ARBA" id="ARBA00022523"/>
    </source>
</evidence>
<dbReference type="EC" id="1.10.3.2" evidence="5 13"/>